<dbReference type="Gene3D" id="1.10.630.10">
    <property type="entry name" value="Cytochrome P450"/>
    <property type="match status" value="1"/>
</dbReference>
<dbReference type="AlphaFoldDB" id="A0AAV4C4X8"/>
<organism evidence="5 6">
    <name type="scientific">Plakobranchus ocellatus</name>
    <dbReference type="NCBI Taxonomy" id="259542"/>
    <lineage>
        <taxon>Eukaryota</taxon>
        <taxon>Metazoa</taxon>
        <taxon>Spiralia</taxon>
        <taxon>Lophotrochozoa</taxon>
        <taxon>Mollusca</taxon>
        <taxon>Gastropoda</taxon>
        <taxon>Heterobranchia</taxon>
        <taxon>Euthyneura</taxon>
        <taxon>Panpulmonata</taxon>
        <taxon>Sacoglossa</taxon>
        <taxon>Placobranchoidea</taxon>
        <taxon>Plakobranchidae</taxon>
        <taxon>Plakobranchus</taxon>
    </lineage>
</organism>
<keyword evidence="4" id="KW-1133">Transmembrane helix</keyword>
<dbReference type="GO" id="GO:0005506">
    <property type="term" value="F:iron ion binding"/>
    <property type="evidence" value="ECO:0007669"/>
    <property type="project" value="InterPro"/>
</dbReference>
<keyword evidence="3" id="KW-0560">Oxidoreductase</keyword>
<dbReference type="SUPFAM" id="SSF48264">
    <property type="entry name" value="Cytochrome P450"/>
    <property type="match status" value="1"/>
</dbReference>
<keyword evidence="2 3" id="KW-0408">Iron</keyword>
<evidence type="ECO:0000256" key="4">
    <source>
        <dbReference type="SAM" id="Phobius"/>
    </source>
</evidence>
<dbReference type="InterPro" id="IPR002401">
    <property type="entry name" value="Cyt_P450_E_grp-I"/>
</dbReference>
<accession>A0AAV4C4X8</accession>
<dbReference type="Proteomes" id="UP000735302">
    <property type="component" value="Unassembled WGS sequence"/>
</dbReference>
<dbReference type="GO" id="GO:0020037">
    <property type="term" value="F:heme binding"/>
    <property type="evidence" value="ECO:0007669"/>
    <property type="project" value="InterPro"/>
</dbReference>
<evidence type="ECO:0000256" key="3">
    <source>
        <dbReference type="RuleBase" id="RU000461"/>
    </source>
</evidence>
<keyword evidence="2 3" id="KW-0349">Heme</keyword>
<comment type="cofactor">
    <cofactor evidence="2">
        <name>heme</name>
        <dbReference type="ChEBI" id="CHEBI:30413"/>
    </cofactor>
</comment>
<dbReference type="GO" id="GO:0016705">
    <property type="term" value="F:oxidoreductase activity, acting on paired donors, with incorporation or reduction of molecular oxygen"/>
    <property type="evidence" value="ECO:0007669"/>
    <property type="project" value="InterPro"/>
</dbReference>
<comment type="caution">
    <text evidence="5">The sequence shown here is derived from an EMBL/GenBank/DDBJ whole genome shotgun (WGS) entry which is preliminary data.</text>
</comment>
<keyword evidence="4" id="KW-0472">Membrane</keyword>
<dbReference type="InterPro" id="IPR017972">
    <property type="entry name" value="Cyt_P450_CS"/>
</dbReference>
<dbReference type="PANTHER" id="PTHR24291:SF201">
    <property type="entry name" value="CYTOCHROME P450, FAMILY 4, SUBFAMILY B, POLYPEPTIDE 7"/>
    <property type="match status" value="1"/>
</dbReference>
<keyword evidence="4" id="KW-0812">Transmembrane</keyword>
<evidence type="ECO:0000313" key="5">
    <source>
        <dbReference type="EMBL" id="GFO26169.1"/>
    </source>
</evidence>
<dbReference type="GO" id="GO:0004497">
    <property type="term" value="F:monooxygenase activity"/>
    <property type="evidence" value="ECO:0007669"/>
    <property type="project" value="UniProtKB-KW"/>
</dbReference>
<keyword evidence="3" id="KW-0503">Monooxygenase</keyword>
<dbReference type="PRINTS" id="PR00463">
    <property type="entry name" value="EP450I"/>
</dbReference>
<dbReference type="PANTHER" id="PTHR24291">
    <property type="entry name" value="CYTOCHROME P450 FAMILY 4"/>
    <property type="match status" value="1"/>
</dbReference>
<evidence type="ECO:0000313" key="6">
    <source>
        <dbReference type="Proteomes" id="UP000735302"/>
    </source>
</evidence>
<sequence>MSLLASYILGAALVAVVAFVSFHLAIVFSDYRRRRNMLVKFPHNKPHFIFGNLFEYPGPNDEGMAFQREMTGKFPQVNLVWMMNIPMLIVNHPNTVSVILKSSEPKGPRTYNLIRPWIGDGLLTSKGDKWYRNRRLLTPSFHFEILKSYIQLKNRCADILVNKFLHAAETSSSLLVFSEVAMFTLDVILKCAMSYETNCQLPGEPWFHNDFIFSLTPSGRKFSKNCDYVHQIAETIIKERQQELHKEMGATDKKHKSLDFLDILLTARDENGEGLTMREIRDEVDTFLFEGHDTTASAISWTLYSLAEHPDVQRRVQEELDSVLDHSSHTDVMWDDLPNLTYLTMVIKEAMRLHSPVPFIQRILTEDMEIDGKMAPAGTLINIVIYNIHHNPVVWTDSMKFDPDRFLPENVESRSPYAFVPFSAGPRNCIGQNFAMHEIKIALARILHKGKGNRWTKNAQNGNQGQEEETWADQKQDGWMTEWQRKVKDWRKWETCTEGYILQWMDKASK</sequence>
<dbReference type="PRINTS" id="PR00385">
    <property type="entry name" value="P450"/>
</dbReference>
<keyword evidence="2 3" id="KW-0479">Metal-binding</keyword>
<dbReference type="CDD" id="cd20659">
    <property type="entry name" value="CYP4B_4F-like"/>
    <property type="match status" value="1"/>
</dbReference>
<evidence type="ECO:0000256" key="2">
    <source>
        <dbReference type="PIRSR" id="PIRSR602401-1"/>
    </source>
</evidence>
<name>A0AAV4C4X8_9GAST</name>
<keyword evidence="6" id="KW-1185">Reference proteome</keyword>
<dbReference type="PROSITE" id="PS00086">
    <property type="entry name" value="CYTOCHROME_P450"/>
    <property type="match status" value="1"/>
</dbReference>
<dbReference type="InterPro" id="IPR036396">
    <property type="entry name" value="Cyt_P450_sf"/>
</dbReference>
<dbReference type="Pfam" id="PF00067">
    <property type="entry name" value="p450"/>
    <property type="match status" value="1"/>
</dbReference>
<dbReference type="InterPro" id="IPR001128">
    <property type="entry name" value="Cyt_P450"/>
</dbReference>
<reference evidence="5 6" key="1">
    <citation type="journal article" date="2021" name="Elife">
        <title>Chloroplast acquisition without the gene transfer in kleptoplastic sea slugs, Plakobranchus ocellatus.</title>
        <authorList>
            <person name="Maeda T."/>
            <person name="Takahashi S."/>
            <person name="Yoshida T."/>
            <person name="Shimamura S."/>
            <person name="Takaki Y."/>
            <person name="Nagai Y."/>
            <person name="Toyoda A."/>
            <person name="Suzuki Y."/>
            <person name="Arimoto A."/>
            <person name="Ishii H."/>
            <person name="Satoh N."/>
            <person name="Nishiyama T."/>
            <person name="Hasebe M."/>
            <person name="Maruyama T."/>
            <person name="Minagawa J."/>
            <person name="Obokata J."/>
            <person name="Shigenobu S."/>
        </authorList>
    </citation>
    <scope>NUCLEOTIDE SEQUENCE [LARGE SCALE GENOMIC DNA]</scope>
</reference>
<dbReference type="InterPro" id="IPR050196">
    <property type="entry name" value="Cytochrome_P450_Monoox"/>
</dbReference>
<protein>
    <submittedName>
        <fullName evidence="5">Cytochrome p450</fullName>
    </submittedName>
</protein>
<gene>
    <name evidence="5" type="ORF">PoB_005267400</name>
</gene>
<feature type="binding site" description="axial binding residue" evidence="2">
    <location>
        <position position="429"/>
    </location>
    <ligand>
        <name>heme</name>
        <dbReference type="ChEBI" id="CHEBI:30413"/>
    </ligand>
    <ligandPart>
        <name>Fe</name>
        <dbReference type="ChEBI" id="CHEBI:18248"/>
    </ligandPart>
</feature>
<dbReference type="EMBL" id="BLXT01005793">
    <property type="protein sequence ID" value="GFO26169.1"/>
    <property type="molecule type" value="Genomic_DNA"/>
</dbReference>
<proteinExistence type="inferred from homology"/>
<comment type="similarity">
    <text evidence="1 3">Belongs to the cytochrome P450 family.</text>
</comment>
<feature type="transmembrane region" description="Helical" evidence="4">
    <location>
        <begin position="6"/>
        <end position="28"/>
    </location>
</feature>
<evidence type="ECO:0000256" key="1">
    <source>
        <dbReference type="ARBA" id="ARBA00010617"/>
    </source>
</evidence>